<evidence type="ECO:0000256" key="5">
    <source>
        <dbReference type="ARBA" id="ARBA00048462"/>
    </source>
</evidence>
<keyword evidence="3 6" id="KW-0808">Transferase</keyword>
<dbReference type="EMBL" id="BJZV01000005">
    <property type="protein sequence ID" value="GEP09380.1"/>
    <property type="molecule type" value="Genomic_DNA"/>
</dbReference>
<dbReference type="GO" id="GO:0005829">
    <property type="term" value="C:cytosol"/>
    <property type="evidence" value="ECO:0007669"/>
    <property type="project" value="TreeGrafter"/>
</dbReference>
<dbReference type="InterPro" id="IPR024925">
    <property type="entry name" value="Malonyl_CoA-ACP_transAc"/>
</dbReference>
<dbReference type="GO" id="GO:0006633">
    <property type="term" value="P:fatty acid biosynthetic process"/>
    <property type="evidence" value="ECO:0007669"/>
    <property type="project" value="TreeGrafter"/>
</dbReference>
<evidence type="ECO:0000256" key="2">
    <source>
        <dbReference type="ARBA" id="ARBA00018953"/>
    </source>
</evidence>
<evidence type="ECO:0000256" key="7">
    <source>
        <dbReference type="PIRSR" id="PIRSR000446-1"/>
    </source>
</evidence>
<organism evidence="9 10">
    <name type="scientific">Methylobacterium gnaphalii</name>
    <dbReference type="NCBI Taxonomy" id="1010610"/>
    <lineage>
        <taxon>Bacteria</taxon>
        <taxon>Pseudomonadati</taxon>
        <taxon>Pseudomonadota</taxon>
        <taxon>Alphaproteobacteria</taxon>
        <taxon>Hyphomicrobiales</taxon>
        <taxon>Methylobacteriaceae</taxon>
        <taxon>Methylobacterium</taxon>
    </lineage>
</organism>
<feature type="domain" description="Malonyl-CoA:ACP transacylase (MAT)" evidence="8">
    <location>
        <begin position="6"/>
        <end position="305"/>
    </location>
</feature>
<keyword evidence="10" id="KW-1185">Reference proteome</keyword>
<dbReference type="SUPFAM" id="SSF52151">
    <property type="entry name" value="FabD/lysophospholipase-like"/>
    <property type="match status" value="1"/>
</dbReference>
<evidence type="ECO:0000256" key="6">
    <source>
        <dbReference type="PIRNR" id="PIRNR000446"/>
    </source>
</evidence>
<feature type="active site" evidence="7">
    <location>
        <position position="95"/>
    </location>
</feature>
<dbReference type="SMART" id="SM00827">
    <property type="entry name" value="PKS_AT"/>
    <property type="match status" value="1"/>
</dbReference>
<dbReference type="InterPro" id="IPR016036">
    <property type="entry name" value="Malonyl_transacylase_ACP-bd"/>
</dbReference>
<dbReference type="OrthoDB" id="9808564at2"/>
<dbReference type="GO" id="GO:0004314">
    <property type="term" value="F:[acyl-carrier-protein] S-malonyltransferase activity"/>
    <property type="evidence" value="ECO:0007669"/>
    <property type="project" value="UniProtKB-EC"/>
</dbReference>
<dbReference type="RefSeq" id="WP_147045705.1">
    <property type="nucleotide sequence ID" value="NZ_BJZV01000005.1"/>
</dbReference>
<accession>A0A512JHE3</accession>
<evidence type="ECO:0000256" key="3">
    <source>
        <dbReference type="ARBA" id="ARBA00022679"/>
    </source>
</evidence>
<keyword evidence="4 6" id="KW-0012">Acyltransferase</keyword>
<dbReference type="InterPro" id="IPR016035">
    <property type="entry name" value="Acyl_Trfase/lysoPLipase"/>
</dbReference>
<dbReference type="NCBIfam" id="TIGR00128">
    <property type="entry name" value="fabD"/>
    <property type="match status" value="1"/>
</dbReference>
<dbReference type="Gene3D" id="3.40.366.10">
    <property type="entry name" value="Malonyl-Coenzyme A Acyl Carrier Protein, domain 2"/>
    <property type="match status" value="1"/>
</dbReference>
<dbReference type="AlphaFoldDB" id="A0A512JHE3"/>
<evidence type="ECO:0000256" key="1">
    <source>
        <dbReference type="ARBA" id="ARBA00013258"/>
    </source>
</evidence>
<dbReference type="PIRSF" id="PIRSF000446">
    <property type="entry name" value="Mct"/>
    <property type="match status" value="1"/>
</dbReference>
<dbReference type="SUPFAM" id="SSF55048">
    <property type="entry name" value="Probable ACP-binding domain of malonyl-CoA ACP transacylase"/>
    <property type="match status" value="1"/>
</dbReference>
<comment type="catalytic activity">
    <reaction evidence="5 6">
        <text>holo-[ACP] + malonyl-CoA = malonyl-[ACP] + CoA</text>
        <dbReference type="Rhea" id="RHEA:41792"/>
        <dbReference type="Rhea" id="RHEA-COMP:9623"/>
        <dbReference type="Rhea" id="RHEA-COMP:9685"/>
        <dbReference type="ChEBI" id="CHEBI:57287"/>
        <dbReference type="ChEBI" id="CHEBI:57384"/>
        <dbReference type="ChEBI" id="CHEBI:64479"/>
        <dbReference type="ChEBI" id="CHEBI:78449"/>
        <dbReference type="EC" id="2.3.1.39"/>
    </reaction>
</comment>
<evidence type="ECO:0000259" key="8">
    <source>
        <dbReference type="SMART" id="SM00827"/>
    </source>
</evidence>
<feature type="active site" evidence="7">
    <location>
        <position position="204"/>
    </location>
</feature>
<dbReference type="InterPro" id="IPR004410">
    <property type="entry name" value="Malonyl_CoA-ACP_transAc_FabD"/>
</dbReference>
<dbReference type="PANTHER" id="PTHR42681:SF1">
    <property type="entry name" value="MALONYL-COA-ACYL CARRIER PROTEIN TRANSACYLASE, MITOCHONDRIAL"/>
    <property type="match status" value="1"/>
</dbReference>
<dbReference type="InterPro" id="IPR050858">
    <property type="entry name" value="Mal-CoA-ACP_Trans/PKS_FabD"/>
</dbReference>
<evidence type="ECO:0000313" key="10">
    <source>
        <dbReference type="Proteomes" id="UP000321750"/>
    </source>
</evidence>
<reference evidence="9 10" key="1">
    <citation type="submission" date="2019-07" db="EMBL/GenBank/DDBJ databases">
        <title>Whole genome shotgun sequence of Methylobacterium gnaphalii NBRC 107716.</title>
        <authorList>
            <person name="Hosoyama A."/>
            <person name="Uohara A."/>
            <person name="Ohji S."/>
            <person name="Ichikawa N."/>
        </authorList>
    </citation>
    <scope>NUCLEOTIDE SEQUENCE [LARGE SCALE GENOMIC DNA]</scope>
    <source>
        <strain evidence="9 10">NBRC 107716</strain>
    </source>
</reference>
<dbReference type="EC" id="2.3.1.39" evidence="1 6"/>
<protein>
    <recommendedName>
        <fullName evidence="2 6">Malonyl CoA-acyl carrier protein transacylase</fullName>
        <ecNumber evidence="1 6">2.3.1.39</ecNumber>
    </recommendedName>
</protein>
<dbReference type="InterPro" id="IPR014043">
    <property type="entry name" value="Acyl_transferase_dom"/>
</dbReference>
<evidence type="ECO:0000256" key="4">
    <source>
        <dbReference type="ARBA" id="ARBA00023315"/>
    </source>
</evidence>
<dbReference type="PANTHER" id="PTHR42681">
    <property type="entry name" value="MALONYL-COA-ACYL CARRIER PROTEIN TRANSACYLASE, MITOCHONDRIAL"/>
    <property type="match status" value="1"/>
</dbReference>
<proteinExistence type="inferred from homology"/>
<evidence type="ECO:0000313" key="9">
    <source>
        <dbReference type="EMBL" id="GEP09380.1"/>
    </source>
</evidence>
<dbReference type="Gene3D" id="3.30.70.250">
    <property type="entry name" value="Malonyl-CoA ACP transacylase, ACP-binding"/>
    <property type="match status" value="1"/>
</dbReference>
<comment type="caution">
    <text evidence="9">The sequence shown here is derived from an EMBL/GenBank/DDBJ whole genome shotgun (WGS) entry which is preliminary data.</text>
</comment>
<gene>
    <name evidence="9" type="primary">fabD</name>
    <name evidence="9" type="ORF">MGN01_12250</name>
</gene>
<dbReference type="Pfam" id="PF00698">
    <property type="entry name" value="Acyl_transf_1"/>
    <property type="match status" value="1"/>
</dbReference>
<dbReference type="InterPro" id="IPR001227">
    <property type="entry name" value="Ac_transferase_dom_sf"/>
</dbReference>
<name>A0A512JHE3_9HYPH</name>
<comment type="similarity">
    <text evidence="6">Belongs to the fabD family.</text>
</comment>
<dbReference type="FunFam" id="3.30.70.250:FF:000001">
    <property type="entry name" value="Malonyl CoA-acyl carrier protein transacylase"/>
    <property type="match status" value="1"/>
</dbReference>
<sequence>MTRAFIFPGQGSQAVGMGKALAEASQAARHVFSEVDDALNQNLSRIMFEGPAEELTLTANAQPALMAASLAVLRTLETEKGLDLARDAAFVAGHSLGEYSALAAAGTFSIADTARLLRIRGEAMQRAVSPGEGAMAALIGPDLATAHAIAEEAAEGQVCGVANDNGAGQVVLSGHKAAVERAIAIAQARGVKRAILLNVSAPFHCALMGPAAEAMREALAGVSMHAPSVPVYANITAAPLSDPEAIREALVAQVTGTVRWAESVAAMAEAGIDRFHELGAGKVLTGLVKRIAPGVAANAIGTADDVAAYA</sequence>
<dbReference type="Proteomes" id="UP000321750">
    <property type="component" value="Unassembled WGS sequence"/>
</dbReference>